<comment type="similarity">
    <text evidence="1">Belongs to the MreC family.</text>
</comment>
<dbReference type="eggNOG" id="COG1792">
    <property type="taxonomic scope" value="Bacteria"/>
</dbReference>
<dbReference type="InterPro" id="IPR007221">
    <property type="entry name" value="MreC"/>
</dbReference>
<reference evidence="7" key="1">
    <citation type="submission" date="2011-09" db="EMBL/GenBank/DDBJ databases">
        <title>The permanent draft genome of Mucilaginibacter paludis DSM 18603.</title>
        <authorList>
            <consortium name="US DOE Joint Genome Institute (JGI-PGF)"/>
            <person name="Lucas S."/>
            <person name="Han J."/>
            <person name="Lapidus A."/>
            <person name="Bruce D."/>
            <person name="Goodwin L."/>
            <person name="Pitluck S."/>
            <person name="Peters L."/>
            <person name="Kyrpides N."/>
            <person name="Mavromatis K."/>
            <person name="Ivanova N."/>
            <person name="Mikhailova N."/>
            <person name="Held B."/>
            <person name="Detter J.C."/>
            <person name="Tapia R."/>
            <person name="Han C."/>
            <person name="Land M."/>
            <person name="Hauser L."/>
            <person name="Markowitz V."/>
            <person name="Cheng J.-F."/>
            <person name="Hugenholtz P."/>
            <person name="Woyke T."/>
            <person name="Wu D."/>
            <person name="Tindall B."/>
            <person name="Brambilla E."/>
            <person name="Klenk H.-P."/>
            <person name="Eisen J.A."/>
        </authorList>
    </citation>
    <scope>NUCLEOTIDE SEQUENCE [LARGE SCALE GENOMIC DNA]</scope>
    <source>
        <strain evidence="7">DSM 18603</strain>
    </source>
</reference>
<keyword evidence="8" id="KW-1185">Reference proteome</keyword>
<dbReference type="AlphaFoldDB" id="H1Y6W6"/>
<dbReference type="EMBL" id="CM001403">
    <property type="protein sequence ID" value="EHQ28373.1"/>
    <property type="molecule type" value="Genomic_DNA"/>
</dbReference>
<dbReference type="NCBIfam" id="NF010532">
    <property type="entry name" value="PRK13922.9-3"/>
    <property type="match status" value="1"/>
</dbReference>
<dbReference type="InterPro" id="IPR042175">
    <property type="entry name" value="Cell/Rod_MreC_2"/>
</dbReference>
<evidence type="ECO:0000256" key="3">
    <source>
        <dbReference type="ARBA" id="ARBA00022960"/>
    </source>
</evidence>
<dbReference type="Proteomes" id="UP000002774">
    <property type="component" value="Chromosome"/>
</dbReference>
<keyword evidence="3" id="KW-0133">Cell shape</keyword>
<dbReference type="PANTHER" id="PTHR34138:SF1">
    <property type="entry name" value="CELL SHAPE-DETERMINING PROTEIN MREC"/>
    <property type="match status" value="1"/>
</dbReference>
<evidence type="ECO:0000256" key="2">
    <source>
        <dbReference type="ARBA" id="ARBA00013855"/>
    </source>
</evidence>
<evidence type="ECO:0000313" key="8">
    <source>
        <dbReference type="Proteomes" id="UP000002774"/>
    </source>
</evidence>
<proteinExistence type="inferred from homology"/>
<dbReference type="OrthoDB" id="9811827at2"/>
<evidence type="ECO:0000256" key="4">
    <source>
        <dbReference type="ARBA" id="ARBA00032089"/>
    </source>
</evidence>
<dbReference type="Gene3D" id="2.40.10.350">
    <property type="entry name" value="Rod shape-determining protein MreC, domain 2"/>
    <property type="match status" value="1"/>
</dbReference>
<protein>
    <recommendedName>
        <fullName evidence="2">Cell shape-determining protein MreC</fullName>
    </recommendedName>
    <alternativeName>
        <fullName evidence="4">Cell shape protein MreC</fullName>
    </alternativeName>
</protein>
<dbReference type="RefSeq" id="WP_008509160.1">
    <property type="nucleotide sequence ID" value="NZ_CM001403.1"/>
</dbReference>
<evidence type="ECO:0000259" key="6">
    <source>
        <dbReference type="Pfam" id="PF04085"/>
    </source>
</evidence>
<dbReference type="GO" id="GO:0005886">
    <property type="term" value="C:plasma membrane"/>
    <property type="evidence" value="ECO:0007669"/>
    <property type="project" value="TreeGrafter"/>
</dbReference>
<gene>
    <name evidence="7" type="ORF">Mucpa_4283</name>
</gene>
<feature type="domain" description="Rod shape-determining protein MreC beta-barrel core" evidence="6">
    <location>
        <begin position="111"/>
        <end position="258"/>
    </location>
</feature>
<dbReference type="InterPro" id="IPR055342">
    <property type="entry name" value="MreC_beta-barrel_core"/>
</dbReference>
<evidence type="ECO:0000256" key="1">
    <source>
        <dbReference type="ARBA" id="ARBA00009369"/>
    </source>
</evidence>
<evidence type="ECO:0000256" key="5">
    <source>
        <dbReference type="SAM" id="Phobius"/>
    </source>
</evidence>
<dbReference type="STRING" id="714943.Mucpa_4283"/>
<dbReference type="Gene3D" id="2.40.10.340">
    <property type="entry name" value="Rod shape-determining protein MreC, domain 1"/>
    <property type="match status" value="1"/>
</dbReference>
<accession>H1Y6W6</accession>
<keyword evidence="5" id="KW-0812">Transmembrane</keyword>
<sequence>MRNLWIFISKYNAFFLFVIFEIGSLLIMLNYNSFQKATYISSSNEVTGAIYTKISQVRSYLSLGTVNDSLARENARLRNQLKSSFYIDTLSKRKVTDTIYNQQYEYIEAKVINNSTNKRNNYITINRGSKDGITKDMGVICSSGVVGLVVNTTAHFANVQSVLNKNSRISAMLEDTKEIGNFTWTGDMDPHKGLLMDVSNNVKPRLGEKVVTSGQSLYPTGIPIGKISDLHAKEGGLFLNMYLQLAVDYSKLEYVDVVVNRLAKEQMEVEANRKQDE</sequence>
<dbReference type="HOGENOM" id="CLU_042663_5_0_10"/>
<name>H1Y6W6_9SPHI</name>
<keyword evidence="5" id="KW-1133">Transmembrane helix</keyword>
<dbReference type="GO" id="GO:0008360">
    <property type="term" value="P:regulation of cell shape"/>
    <property type="evidence" value="ECO:0007669"/>
    <property type="project" value="UniProtKB-KW"/>
</dbReference>
<evidence type="ECO:0000313" key="7">
    <source>
        <dbReference type="EMBL" id="EHQ28373.1"/>
    </source>
</evidence>
<dbReference type="PANTHER" id="PTHR34138">
    <property type="entry name" value="CELL SHAPE-DETERMINING PROTEIN MREC"/>
    <property type="match status" value="1"/>
</dbReference>
<feature type="transmembrane region" description="Helical" evidence="5">
    <location>
        <begin position="12"/>
        <end position="31"/>
    </location>
</feature>
<dbReference type="Pfam" id="PF04085">
    <property type="entry name" value="MreC"/>
    <property type="match status" value="1"/>
</dbReference>
<dbReference type="InterPro" id="IPR042177">
    <property type="entry name" value="Cell/Rod_1"/>
</dbReference>
<organism evidence="7 8">
    <name type="scientific">Mucilaginibacter paludis DSM 18603</name>
    <dbReference type="NCBI Taxonomy" id="714943"/>
    <lineage>
        <taxon>Bacteria</taxon>
        <taxon>Pseudomonadati</taxon>
        <taxon>Bacteroidota</taxon>
        <taxon>Sphingobacteriia</taxon>
        <taxon>Sphingobacteriales</taxon>
        <taxon>Sphingobacteriaceae</taxon>
        <taxon>Mucilaginibacter</taxon>
    </lineage>
</organism>
<keyword evidence="5" id="KW-0472">Membrane</keyword>